<feature type="transmembrane region" description="Helical" evidence="1">
    <location>
        <begin position="33"/>
        <end position="56"/>
    </location>
</feature>
<keyword evidence="1" id="KW-0472">Membrane</keyword>
<feature type="transmembrane region" description="Helical" evidence="1">
    <location>
        <begin position="87"/>
        <end position="107"/>
    </location>
</feature>
<dbReference type="Proteomes" id="UP001595816">
    <property type="component" value="Unassembled WGS sequence"/>
</dbReference>
<dbReference type="RefSeq" id="WP_253761537.1">
    <property type="nucleotide sequence ID" value="NZ_JAMZDZ010000001.1"/>
</dbReference>
<keyword evidence="4" id="KW-1185">Reference proteome</keyword>
<evidence type="ECO:0000313" key="4">
    <source>
        <dbReference type="Proteomes" id="UP001595816"/>
    </source>
</evidence>
<organism evidence="3 4">
    <name type="scientific">Hamadaea flava</name>
    <dbReference type="NCBI Taxonomy" id="1742688"/>
    <lineage>
        <taxon>Bacteria</taxon>
        <taxon>Bacillati</taxon>
        <taxon>Actinomycetota</taxon>
        <taxon>Actinomycetes</taxon>
        <taxon>Micromonosporales</taxon>
        <taxon>Micromonosporaceae</taxon>
        <taxon>Hamadaea</taxon>
    </lineage>
</organism>
<keyword evidence="1" id="KW-1133">Transmembrane helix</keyword>
<proteinExistence type="predicted"/>
<name>A0ABV8LWT6_9ACTN</name>
<dbReference type="EMBL" id="JBHSAY010000015">
    <property type="protein sequence ID" value="MFC4134294.1"/>
    <property type="molecule type" value="Genomic_DNA"/>
</dbReference>
<sequence length="123" mass="13018">MRRAVIFSGTVLAVLAVSSPSYAFAHNAVRNPVWHAVLDVLTLAVVSAPLWTAYAWGGRRRGALMALIGLVQLPVAVIGFVPIANPVLHTVLFGFALTVTVAAIVSVRRLSRAGQETPVRAGH</sequence>
<comment type="caution">
    <text evidence="3">The sequence shown here is derived from an EMBL/GenBank/DDBJ whole genome shotgun (WGS) entry which is preliminary data.</text>
</comment>
<accession>A0ABV8LWT6</accession>
<evidence type="ECO:0000256" key="1">
    <source>
        <dbReference type="SAM" id="Phobius"/>
    </source>
</evidence>
<feature type="transmembrane region" description="Helical" evidence="1">
    <location>
        <begin position="63"/>
        <end position="81"/>
    </location>
</feature>
<evidence type="ECO:0000256" key="2">
    <source>
        <dbReference type="SAM" id="SignalP"/>
    </source>
</evidence>
<evidence type="ECO:0000313" key="3">
    <source>
        <dbReference type="EMBL" id="MFC4134294.1"/>
    </source>
</evidence>
<feature type="signal peptide" evidence="2">
    <location>
        <begin position="1"/>
        <end position="23"/>
    </location>
</feature>
<feature type="chain" id="PRO_5047539270" evidence="2">
    <location>
        <begin position="24"/>
        <end position="123"/>
    </location>
</feature>
<protein>
    <submittedName>
        <fullName evidence="3">Uncharacterized protein</fullName>
    </submittedName>
</protein>
<keyword evidence="2" id="KW-0732">Signal</keyword>
<reference evidence="4" key="1">
    <citation type="journal article" date="2019" name="Int. J. Syst. Evol. Microbiol.">
        <title>The Global Catalogue of Microorganisms (GCM) 10K type strain sequencing project: providing services to taxonomists for standard genome sequencing and annotation.</title>
        <authorList>
            <consortium name="The Broad Institute Genomics Platform"/>
            <consortium name="The Broad Institute Genome Sequencing Center for Infectious Disease"/>
            <person name="Wu L."/>
            <person name="Ma J."/>
        </authorList>
    </citation>
    <scope>NUCLEOTIDE SEQUENCE [LARGE SCALE GENOMIC DNA]</scope>
    <source>
        <strain evidence="4">CGMCC 4.7289</strain>
    </source>
</reference>
<keyword evidence="1" id="KW-0812">Transmembrane</keyword>
<gene>
    <name evidence="3" type="ORF">ACFOZ4_27100</name>
</gene>